<reference evidence="1 2" key="1">
    <citation type="journal article" date="2019" name="Arch. Virol.">
        <title>A novel jumbo Tenacibaculum maritimum lytic phage with head-fiber-like appendages.</title>
        <authorList>
            <person name="Kawato Y."/>
            <person name="Istiqomah I."/>
            <person name="Gaafar A.Y."/>
            <person name="Hanaoka M."/>
            <person name="Ishimaru K."/>
            <person name="Yasuike M."/>
            <person name="Nishiki I."/>
            <person name="Nakamura Y."/>
            <person name="Fujiwara A."/>
            <person name="Nakai T."/>
        </authorList>
    </citation>
    <scope>NUCLEOTIDE SEQUENCE [LARGE SCALE GENOMIC DNA]</scope>
    <source>
        <strain evidence="1 2">PTm1</strain>
    </source>
</reference>
<name>A0A5S9EQV9_9CAUD</name>
<organism evidence="1 2">
    <name type="scientific">Tenacibaculum phage PTm1</name>
    <dbReference type="NCBI Taxonomy" id="2547425"/>
    <lineage>
        <taxon>Viruses</taxon>
        <taxon>Duplodnaviria</taxon>
        <taxon>Heunggongvirae</taxon>
        <taxon>Uroviricota</taxon>
        <taxon>Caudoviricetes</taxon>
        <taxon>Shirahamavirus</taxon>
        <taxon>Shirahamavirus PTm1</taxon>
    </lineage>
</organism>
<accession>A0A5S9EQV9</accession>
<evidence type="ECO:0000313" key="1">
    <source>
        <dbReference type="EMBL" id="BBI90658.1"/>
    </source>
</evidence>
<dbReference type="RefSeq" id="YP_009873950.1">
    <property type="nucleotide sequence ID" value="NC_049340.1"/>
</dbReference>
<evidence type="ECO:0000313" key="2">
    <source>
        <dbReference type="Proteomes" id="UP000422648"/>
    </source>
</evidence>
<dbReference type="EMBL" id="AP019524">
    <property type="protein sequence ID" value="BBI90658.1"/>
    <property type="molecule type" value="Genomic_DNA"/>
</dbReference>
<dbReference type="KEGG" id="vg:55803071"/>
<protein>
    <submittedName>
        <fullName evidence="1">Uncharacterized protein</fullName>
    </submittedName>
</protein>
<keyword evidence="2" id="KW-1185">Reference proteome</keyword>
<sequence length="86" mass="10083">MLIDEKNNIWKTVNPQWATNIKYRVRYVEHHPCDSVSLVENPESNNLVELAIPVNNREYAESMLTYDNLIKLRDSIILILKSNNVE</sequence>
<dbReference type="GeneID" id="55803071"/>
<proteinExistence type="predicted"/>
<dbReference type="Proteomes" id="UP000422648">
    <property type="component" value="Segment"/>
</dbReference>